<dbReference type="RefSeq" id="WP_109614777.1">
    <property type="nucleotide sequence ID" value="NZ_QGGG01000024.1"/>
</dbReference>
<proteinExistence type="predicted"/>
<gene>
    <name evidence="1" type="ORF">C7441_12443</name>
</gene>
<evidence type="ECO:0000313" key="1">
    <source>
        <dbReference type="EMBL" id="PWJ74168.1"/>
    </source>
</evidence>
<dbReference type="OrthoDB" id="8410508at2"/>
<dbReference type="EMBL" id="QGGG01000024">
    <property type="protein sequence ID" value="PWJ74168.1"/>
    <property type="molecule type" value="Genomic_DNA"/>
</dbReference>
<sequence>MKQTITYLRLTGRQIVGFIKKLIGKAKHQGTLKIGVTIGFPPLFAITLSYDAKFDGRADNDNKKVAKTG</sequence>
<name>A0A316BLV3_PSESE</name>
<organism evidence="1 2">
    <name type="scientific">Pseudaminobacter salicylatoxidans</name>
    <dbReference type="NCBI Taxonomy" id="93369"/>
    <lineage>
        <taxon>Bacteria</taxon>
        <taxon>Pseudomonadati</taxon>
        <taxon>Pseudomonadota</taxon>
        <taxon>Alphaproteobacteria</taxon>
        <taxon>Hyphomicrobiales</taxon>
        <taxon>Phyllobacteriaceae</taxon>
        <taxon>Pseudaminobacter</taxon>
    </lineage>
</organism>
<comment type="caution">
    <text evidence="1">The sequence shown here is derived from an EMBL/GenBank/DDBJ whole genome shotgun (WGS) entry which is preliminary data.</text>
</comment>
<reference evidence="1 2" key="1">
    <citation type="submission" date="2018-05" db="EMBL/GenBank/DDBJ databases">
        <title>Genomic Encyclopedia of Type Strains, Phase IV (KMG-IV): sequencing the most valuable type-strain genomes for metagenomic binning, comparative biology and taxonomic classification.</title>
        <authorList>
            <person name="Goeker M."/>
        </authorList>
    </citation>
    <scope>NUCLEOTIDE SEQUENCE [LARGE SCALE GENOMIC DNA]</scope>
    <source>
        <strain evidence="1 2">DSM 6986</strain>
    </source>
</reference>
<protein>
    <submittedName>
        <fullName evidence="1">Uncharacterized protein</fullName>
    </submittedName>
</protein>
<accession>A0A316BLV3</accession>
<evidence type="ECO:0000313" key="2">
    <source>
        <dbReference type="Proteomes" id="UP000245396"/>
    </source>
</evidence>
<dbReference type="Proteomes" id="UP000245396">
    <property type="component" value="Unassembled WGS sequence"/>
</dbReference>
<dbReference type="AlphaFoldDB" id="A0A316BLV3"/>
<keyword evidence="2" id="KW-1185">Reference proteome</keyword>